<feature type="domain" description="TonB-dependent receptor-like beta-barrel" evidence="11">
    <location>
        <begin position="433"/>
        <end position="878"/>
    </location>
</feature>
<dbReference type="InterPro" id="IPR008969">
    <property type="entry name" value="CarboxyPept-like_regulatory"/>
</dbReference>
<organism evidence="13 14">
    <name type="scientific">Pontibacter silvestris</name>
    <dbReference type="NCBI Taxonomy" id="2305183"/>
    <lineage>
        <taxon>Bacteria</taxon>
        <taxon>Pseudomonadati</taxon>
        <taxon>Bacteroidota</taxon>
        <taxon>Cytophagia</taxon>
        <taxon>Cytophagales</taxon>
        <taxon>Hymenobacteraceae</taxon>
        <taxon>Pontibacter</taxon>
    </lineage>
</organism>
<evidence type="ECO:0000256" key="7">
    <source>
        <dbReference type="ARBA" id="ARBA00023237"/>
    </source>
</evidence>
<protein>
    <submittedName>
        <fullName evidence="13">SusC/RagA family TonB-linked outer membrane protein</fullName>
    </submittedName>
</protein>
<dbReference type="InterPro" id="IPR039426">
    <property type="entry name" value="TonB-dep_rcpt-like"/>
</dbReference>
<evidence type="ECO:0000256" key="8">
    <source>
        <dbReference type="PROSITE-ProRule" id="PRU01360"/>
    </source>
</evidence>
<keyword evidence="10" id="KW-0732">Signal</keyword>
<dbReference type="InterPro" id="IPR000531">
    <property type="entry name" value="Beta-barrel_TonB"/>
</dbReference>
<sequence length="1031" mass="112851">MKKALLVVMAIWLLHCTYAVAQSRTVTGKVSSTEDGSALPGVSVALKGTTTGTITNIDGNFNLTVPAEGGTLVFSFIGMLQQEVPIGNQSSFDVAMAPDSKQLSEVVVTALGREVEKKSLGYAVQEVSGEDLNEARTPNLLNAMSGKVAGVQVTSTNGAPGSSSRVTIRGSSSIGSNNQPLFVVDGVPIDNGNYNSTTSIDYGNGAAAINPDDIASMSVLKGPAAAALYGSRGANGVILITTKNGKGTKGIGVSVNSNTSFETPFRLPDFQDSYGQGTKGDFKYVDGKGGGVGDGVDESWGPALDGRLIEQFDSPLDENGNRIPTPWVAHPDNWKNFYETGKTFTNNIAITGGSEKADFRLSLTNLESTGILPNTNYDRNTISLNAGYQVTPKLSVRAIGNYVKDGSDNRQNWGLYSIWFGRQVDISKLENYLLPGSIDQYNWNYNYWSNPYYALYESTRANDKDRLYGNLTLNYKFTPWLDLMVRTGTDFSEDRRKTKGARFNATRFGNYGEEQIFVEENNSDFLLNFNKDVSSDFNLTASVGGNHRTNYYQRNYMYASELAIPNVYNLGNSRQRPTAENSSTQKEVNSLYGSTQLAFRNYLFLDVTARNDWSSTLPSNNNSYFYPSASVSAVLSDMLNFQPSWLSFAKVRAGVAKVGNDTDPYRLMQTFNFEPAWGSTPSVSENNTLLSPDLKPEITTSFETGFDIRFFNDRLGIDFTYYDQTSKNQILNVNISNASGFSAKLLNAGKLTNKGIELQLNATPVKLANGFQWDLGLNYARNRNKVVELADGLVTYQLGTIRGMGIEARVGEAYGAFFGSQFLRAPDGQIVYSNGLPERAADRTILGNVTPDWTGGIANTFSYKGFTLYSLVDVKWGGDIFSQTVNIGRYTGVMEETTRGREEGIVGEGVMNVGTAENPQYVPNDVRVSSEQWHHAYYALTNNEVAIFDGTYVKLREARLSYTLPNGLFGKLPFRDVNLAIVGRNLLLLHSNVPHIDPESSYNGSESNVQGVESGQILSTRSLGFNINFKL</sequence>
<dbReference type="EMBL" id="JBHUHV010000053">
    <property type="protein sequence ID" value="MFD2068381.1"/>
    <property type="molecule type" value="Genomic_DNA"/>
</dbReference>
<accession>A0ABW4X182</accession>
<keyword evidence="3 8" id="KW-1134">Transmembrane beta strand</keyword>
<dbReference type="Gene3D" id="2.60.40.1120">
    <property type="entry name" value="Carboxypeptidase-like, regulatory domain"/>
    <property type="match status" value="1"/>
</dbReference>
<evidence type="ECO:0000256" key="5">
    <source>
        <dbReference type="ARBA" id="ARBA00023077"/>
    </source>
</evidence>
<evidence type="ECO:0000256" key="6">
    <source>
        <dbReference type="ARBA" id="ARBA00023136"/>
    </source>
</evidence>
<dbReference type="Pfam" id="PF07715">
    <property type="entry name" value="Plug"/>
    <property type="match status" value="1"/>
</dbReference>
<keyword evidence="4 8" id="KW-0812">Transmembrane</keyword>
<evidence type="ECO:0000256" key="2">
    <source>
        <dbReference type="ARBA" id="ARBA00022448"/>
    </source>
</evidence>
<evidence type="ECO:0000256" key="9">
    <source>
        <dbReference type="RuleBase" id="RU003357"/>
    </source>
</evidence>
<evidence type="ECO:0000313" key="13">
    <source>
        <dbReference type="EMBL" id="MFD2068381.1"/>
    </source>
</evidence>
<evidence type="ECO:0000256" key="3">
    <source>
        <dbReference type="ARBA" id="ARBA00022452"/>
    </source>
</evidence>
<dbReference type="InterPro" id="IPR012910">
    <property type="entry name" value="Plug_dom"/>
</dbReference>
<dbReference type="Proteomes" id="UP001597369">
    <property type="component" value="Unassembled WGS sequence"/>
</dbReference>
<keyword evidence="2 8" id="KW-0813">Transport</keyword>
<reference evidence="14" key="1">
    <citation type="journal article" date="2019" name="Int. J. Syst. Evol. Microbiol.">
        <title>The Global Catalogue of Microorganisms (GCM) 10K type strain sequencing project: providing services to taxonomists for standard genome sequencing and annotation.</title>
        <authorList>
            <consortium name="The Broad Institute Genomics Platform"/>
            <consortium name="The Broad Institute Genome Sequencing Center for Infectious Disease"/>
            <person name="Wu L."/>
            <person name="Ma J."/>
        </authorList>
    </citation>
    <scope>NUCLEOTIDE SEQUENCE [LARGE SCALE GENOMIC DNA]</scope>
    <source>
        <strain evidence="14">JCM 16545</strain>
    </source>
</reference>
<evidence type="ECO:0000313" key="14">
    <source>
        <dbReference type="Proteomes" id="UP001597369"/>
    </source>
</evidence>
<comment type="subcellular location">
    <subcellularLocation>
        <location evidence="1 8">Cell outer membrane</location>
        <topology evidence="1 8">Multi-pass membrane protein</topology>
    </subcellularLocation>
</comment>
<name>A0ABW4X182_9BACT</name>
<evidence type="ECO:0000256" key="1">
    <source>
        <dbReference type="ARBA" id="ARBA00004571"/>
    </source>
</evidence>
<dbReference type="InterPro" id="IPR023997">
    <property type="entry name" value="TonB-dep_OMP_SusC/RagA_CS"/>
</dbReference>
<feature type="domain" description="TonB-dependent receptor plug" evidence="12">
    <location>
        <begin position="117"/>
        <end position="237"/>
    </location>
</feature>
<comment type="caution">
    <text evidence="13">The sequence shown here is derived from an EMBL/GenBank/DDBJ whole genome shotgun (WGS) entry which is preliminary data.</text>
</comment>
<proteinExistence type="inferred from homology"/>
<keyword evidence="5 9" id="KW-0798">TonB box</keyword>
<evidence type="ECO:0000259" key="11">
    <source>
        <dbReference type="Pfam" id="PF00593"/>
    </source>
</evidence>
<feature type="chain" id="PRO_5045576221" evidence="10">
    <location>
        <begin position="22"/>
        <end position="1031"/>
    </location>
</feature>
<comment type="similarity">
    <text evidence="8 9">Belongs to the TonB-dependent receptor family.</text>
</comment>
<dbReference type="RefSeq" id="WP_229959379.1">
    <property type="nucleotide sequence ID" value="NZ_JAJJWI010000005.1"/>
</dbReference>
<evidence type="ECO:0000259" key="12">
    <source>
        <dbReference type="Pfam" id="PF07715"/>
    </source>
</evidence>
<dbReference type="InterPro" id="IPR037066">
    <property type="entry name" value="Plug_dom_sf"/>
</dbReference>
<evidence type="ECO:0000256" key="10">
    <source>
        <dbReference type="SAM" id="SignalP"/>
    </source>
</evidence>
<dbReference type="Gene3D" id="2.40.170.20">
    <property type="entry name" value="TonB-dependent receptor, beta-barrel domain"/>
    <property type="match status" value="1"/>
</dbReference>
<dbReference type="NCBIfam" id="TIGR04056">
    <property type="entry name" value="OMP_RagA_SusC"/>
    <property type="match status" value="1"/>
</dbReference>
<evidence type="ECO:0000256" key="4">
    <source>
        <dbReference type="ARBA" id="ARBA00022692"/>
    </source>
</evidence>
<dbReference type="NCBIfam" id="TIGR04057">
    <property type="entry name" value="SusC_RagA_signa"/>
    <property type="match status" value="1"/>
</dbReference>
<dbReference type="SUPFAM" id="SSF56935">
    <property type="entry name" value="Porins"/>
    <property type="match status" value="1"/>
</dbReference>
<dbReference type="Pfam" id="PF13715">
    <property type="entry name" value="CarbopepD_reg_2"/>
    <property type="match status" value="1"/>
</dbReference>
<feature type="signal peptide" evidence="10">
    <location>
        <begin position="1"/>
        <end position="21"/>
    </location>
</feature>
<keyword evidence="14" id="KW-1185">Reference proteome</keyword>
<gene>
    <name evidence="13" type="ORF">ACFSKU_15940</name>
</gene>
<dbReference type="PROSITE" id="PS52016">
    <property type="entry name" value="TONB_DEPENDENT_REC_3"/>
    <property type="match status" value="1"/>
</dbReference>
<dbReference type="Pfam" id="PF00593">
    <property type="entry name" value="TonB_dep_Rec_b-barrel"/>
    <property type="match status" value="1"/>
</dbReference>
<dbReference type="InterPro" id="IPR023996">
    <property type="entry name" value="TonB-dep_OMP_SusC/RagA"/>
</dbReference>
<keyword evidence="7 8" id="KW-0998">Cell outer membrane</keyword>
<keyword evidence="6 8" id="KW-0472">Membrane</keyword>
<dbReference type="Gene3D" id="2.170.130.10">
    <property type="entry name" value="TonB-dependent receptor, plug domain"/>
    <property type="match status" value="1"/>
</dbReference>
<dbReference type="InterPro" id="IPR036942">
    <property type="entry name" value="Beta-barrel_TonB_sf"/>
</dbReference>
<dbReference type="SUPFAM" id="SSF49464">
    <property type="entry name" value="Carboxypeptidase regulatory domain-like"/>
    <property type="match status" value="1"/>
</dbReference>